<accession>F1A120</accession>
<dbReference type="EMBL" id="GL871357">
    <property type="protein sequence ID" value="EGC30109.1"/>
    <property type="molecule type" value="Genomic_DNA"/>
</dbReference>
<dbReference type="OrthoDB" id="20012at2759"/>
<gene>
    <name evidence="2" type="ORF">DICPUDRAFT_99631</name>
</gene>
<organism evidence="2 3">
    <name type="scientific">Dictyostelium purpureum</name>
    <name type="common">Slime mold</name>
    <dbReference type="NCBI Taxonomy" id="5786"/>
    <lineage>
        <taxon>Eukaryota</taxon>
        <taxon>Amoebozoa</taxon>
        <taxon>Evosea</taxon>
        <taxon>Eumycetozoa</taxon>
        <taxon>Dictyostelia</taxon>
        <taxon>Dictyosteliales</taxon>
        <taxon>Dictyosteliaceae</taxon>
        <taxon>Dictyostelium</taxon>
    </lineage>
</organism>
<feature type="region of interest" description="Disordered" evidence="1">
    <location>
        <begin position="861"/>
        <end position="883"/>
    </location>
</feature>
<dbReference type="Proteomes" id="UP000001064">
    <property type="component" value="Unassembled WGS sequence"/>
</dbReference>
<keyword evidence="3" id="KW-1185">Reference proteome</keyword>
<dbReference type="KEGG" id="dpp:DICPUDRAFT_99631"/>
<dbReference type="RefSeq" id="XP_003293361.1">
    <property type="nucleotide sequence ID" value="XM_003293313.1"/>
</dbReference>
<dbReference type="VEuPathDB" id="AmoebaDB:DICPUDRAFT_99631"/>
<dbReference type="InParanoid" id="F1A120"/>
<dbReference type="InterPro" id="IPR036770">
    <property type="entry name" value="Ankyrin_rpt-contain_sf"/>
</dbReference>
<dbReference type="OMA" id="MGHINNI"/>
<evidence type="ECO:0000313" key="2">
    <source>
        <dbReference type="EMBL" id="EGC30109.1"/>
    </source>
</evidence>
<reference evidence="3" key="1">
    <citation type="journal article" date="2011" name="Genome Biol.">
        <title>Comparative genomics of the social amoebae Dictyostelium discoideum and Dictyostelium purpureum.</title>
        <authorList>
            <consortium name="US DOE Joint Genome Institute (JGI-PGF)"/>
            <person name="Sucgang R."/>
            <person name="Kuo A."/>
            <person name="Tian X."/>
            <person name="Salerno W."/>
            <person name="Parikh A."/>
            <person name="Feasley C.L."/>
            <person name="Dalin E."/>
            <person name="Tu H."/>
            <person name="Huang E."/>
            <person name="Barry K."/>
            <person name="Lindquist E."/>
            <person name="Shapiro H."/>
            <person name="Bruce D."/>
            <person name="Schmutz J."/>
            <person name="Salamov A."/>
            <person name="Fey P."/>
            <person name="Gaudet P."/>
            <person name="Anjard C."/>
            <person name="Babu M.M."/>
            <person name="Basu S."/>
            <person name="Bushmanova Y."/>
            <person name="van der Wel H."/>
            <person name="Katoh-Kurasawa M."/>
            <person name="Dinh C."/>
            <person name="Coutinho P.M."/>
            <person name="Saito T."/>
            <person name="Elias M."/>
            <person name="Schaap P."/>
            <person name="Kay R.R."/>
            <person name="Henrissat B."/>
            <person name="Eichinger L."/>
            <person name="Rivero F."/>
            <person name="Putnam N.H."/>
            <person name="West C.M."/>
            <person name="Loomis W.F."/>
            <person name="Chisholm R.L."/>
            <person name="Shaulsky G."/>
            <person name="Strassmann J.E."/>
            <person name="Queller D.C."/>
            <person name="Kuspa A."/>
            <person name="Grigoriev I.V."/>
        </authorList>
    </citation>
    <scope>NUCLEOTIDE SEQUENCE [LARGE SCALE GENOMIC DNA]</scope>
    <source>
        <strain evidence="3">QSDP1</strain>
    </source>
</reference>
<name>F1A120_DICPU</name>
<dbReference type="FunCoup" id="F1A120">
    <property type="interactions" value="937"/>
</dbReference>
<evidence type="ECO:0008006" key="4">
    <source>
        <dbReference type="Google" id="ProtNLM"/>
    </source>
</evidence>
<dbReference type="GeneID" id="10511213"/>
<feature type="non-terminal residue" evidence="2">
    <location>
        <position position="938"/>
    </location>
</feature>
<proteinExistence type="predicted"/>
<dbReference type="eggNOG" id="KOG4412">
    <property type="taxonomic scope" value="Eukaryota"/>
</dbReference>
<dbReference type="Gene3D" id="1.25.40.20">
    <property type="entry name" value="Ankyrin repeat-containing domain"/>
    <property type="match status" value="1"/>
</dbReference>
<evidence type="ECO:0000313" key="3">
    <source>
        <dbReference type="Proteomes" id="UP000001064"/>
    </source>
</evidence>
<dbReference type="STRING" id="5786.F1A120"/>
<dbReference type="AlphaFoldDB" id="F1A120"/>
<feature type="compositionally biased region" description="Low complexity" evidence="1">
    <location>
        <begin position="869"/>
        <end position="880"/>
    </location>
</feature>
<evidence type="ECO:0000256" key="1">
    <source>
        <dbReference type="SAM" id="MobiDB-lite"/>
    </source>
</evidence>
<sequence length="938" mass="106351">MKGNKPEAYDLFLYLDSLSIGSLQSILKCNNPTHYYFEKLLPLIKLIDHLSNMDKSISELFYERMRFKSELFDSSKIKHYSEIIQFIKKYQEYLPVEKRKTILEFFDKLIKHWTTYTIDIDSSLIGLAPNDGTVSKLAQDIELLKVNSSKEMAQIMKEEDFIKNMLKWSSFENPIELMKQIRHYSSLFRGVDKLKKGDIIVVRFTTLTQVSPSSSSSSSGSSSSLNNSNAIPVSGSLSSLPFMVIASGSPSILGNSNSSISPSSSSTGIITSNSTFSSIQARSLFSKTKIIPNRFSSSYKKSISNIPIITLEEYYKNCIRLPPHISQQINSSGIGSGPGGAYKDTSHGSFGIGKNFQPKAQFARFSGEKAGNFFLCYFSSQETEAVAVAPENILILNKRLIEKIKENDKLYLRKLIHQPSDEFTRELVLKGKESTVGYLNQINVDLKFVQFESLNTPNLLALKKIRIMKSKVQSILSENSHPLYRELDIQVKNEISQFLTHMNESQMFMPTYGNTLNDLNENHSLSMAKSKMNQIYGEIEMALDKFEFEKLQYLNANRKNEITEWWLKTIESKCLDFLEKRYFKPSAIPDNYIEQAPNNIFDIFENLKIIKLVLSPSENQKQVLLQMMEEQQQQEVIAATNNINSNGQGLRKRSNTPQLQQPQKETLNFSPVELIEQLKSEIYPIIDDFIKRSHAVFCDILNVDNLNDNNSIKDLLNERKPSMKSNLFSQLEDLLSDLEYLEEMKRLEANPEATSFHIVPISGLVIGFFARIENELKTIIELYSPDGQYILKLNGPIPKQPQEIVQDNSFVELSLNDNNNTKANASNIKNSNIIIGHRVAQHSYSESDSPLTLTINKVGAQNRPSSPTNNINNNNNANNNSSLPTIEEKSALIESIKSTDPTLVEETIKNLMVENDDNLSDIINELDNDGWTPLHIAC</sequence>
<protein>
    <recommendedName>
        <fullName evidence="4">Ankyrin repeat-containing protein</fullName>
    </recommendedName>
</protein>